<dbReference type="AlphaFoldDB" id="A0A1G4IH80"/>
<feature type="coiled-coil region" evidence="1">
    <location>
        <begin position="329"/>
        <end position="460"/>
    </location>
</feature>
<dbReference type="PANTHER" id="PTHR45615">
    <property type="entry name" value="MYOSIN HEAVY CHAIN, NON-MUSCLE"/>
    <property type="match status" value="1"/>
</dbReference>
<sequence>MTDFGREAAKLLRATEDALYYRRSTAGSCEWADRDLKFRTSSSATGDMRGNSNFPFEAAWRTDNDGEKCGDSAAYIAELQRQLRVVMSEVAGLRSELAAERDSRSSTLTALGRRWKEEVLVEVRTSEHQSRRAIDELSVAIQQQRKDEETARSLLQHRVEDLLRDSKVRDRTQFDMQEQLREQVDAMRERLESAVSECALLRVECVQHQERENSAIAQRLDAELMRYIDMRAEEQRERQQLKQQLKSDVEAFGTHVQELVDKTWKSHLATTRRELQAPIDTLVKQMAQHTEGMTDLSAKVHDCTTTCRAELRLQTTTLQERVSAAEASAAVMLSRIDRAERKADGAQEAASRADATIAVVRDVAERAVVVSQRAMATAQRAEDAIEDRDARVAQLESHLAAVSTAEKLRADLEGVRRTAQRAESGVDALRHVYERDVQEQQNEKRQLDALMDRVSVYEKQQQHLRTSLESITDNRIPQLQHRIVVLEEARETLAAEASRGENAIMQNQQHALNIEGTVRSLNERLEQLRRDMNVSSQALSTRVEAANDAALRCETSSSTSRGEVERMERRVAQLEVQSTRLVADLTNLRSTADDNAKDTQTLSAQLQQHQRLWQEQRESRRELEATAIATNEAEIAAEQMAGRLEVKFNQHMRRVETNMAERTDKLEARANEASSRLDRLEDKGQSTSSLVTQVGETVQQQQQQFARDLQACRAKIDALNGTLTEIDEASERRFKDCVLQQDLNAIRRAVRTLETELHTIGADVTQHKQWAGSQEDCSLRIKRLEDEHRRQQNLLGEMRETLREVHDELKETQHFTTTLSQSVCTKEVRATEKGDGWPSQVPRVEKALFDSHRMTSSSEGQGNVASTPVIKRSTAGESLVAGLAPNVLAGTSMRRVESDPSQLADSPEPQKPPRLSQSSDSSLISQGKRLLSPALPTKVESTAKEGNLAQTGSTVQGSIDDKKPPSASNTKSIIDRPTQSAVARKVEGSSSDSTVNTLEMSVPIEKRGPIMFAPRESSSSASSAEARQPQQKQHRTQERRGDELVRANVDATALPVSLKPSGSNSSSDSITRMKPSVEKTLTPPSSSKDTAVMGPILTVSKADSTREEEEKGDSEAPKTKVTVSQYDDWDDDSEDHPTAPMSEPTRTEAPKVDEKEEETKEVKTAEGKKAEGDGLKSDLSVVTTGRASNVPPETGTDEGLGSIVGSHIGRRGTFQPIEDPGEDISFTVPRHGVSTASSDSSTKSKEAQKQKPPAVKQFTSFDDSSSEEEGA</sequence>
<reference evidence="3" key="1">
    <citation type="submission" date="2016-09" db="EMBL/GenBank/DDBJ databases">
        <authorList>
            <person name="Hebert L."/>
            <person name="Moumen B."/>
        </authorList>
    </citation>
    <scope>NUCLEOTIDE SEQUENCE [LARGE SCALE GENOMIC DNA]</scope>
    <source>
        <strain evidence="3">OVI</strain>
    </source>
</reference>
<evidence type="ECO:0000256" key="1">
    <source>
        <dbReference type="SAM" id="Coils"/>
    </source>
</evidence>
<feature type="compositionally biased region" description="Basic and acidic residues" evidence="2">
    <location>
        <begin position="1103"/>
        <end position="1118"/>
    </location>
</feature>
<feature type="compositionally biased region" description="Basic and acidic residues" evidence="2">
    <location>
        <begin position="1145"/>
        <end position="1176"/>
    </location>
</feature>
<feature type="coiled-coil region" evidence="1">
    <location>
        <begin position="177"/>
        <end position="251"/>
    </location>
</feature>
<dbReference type="VEuPathDB" id="TriTrypDB:TEOVI_000335400"/>
<feature type="compositionally biased region" description="Basic and acidic residues" evidence="2">
    <location>
        <begin position="1035"/>
        <end position="1045"/>
    </location>
</feature>
<dbReference type="GeneID" id="92377294"/>
<comment type="caution">
    <text evidence="3">The sequence shown here is derived from an EMBL/GenBank/DDBJ whole genome shotgun (WGS) entry which is preliminary data.</text>
</comment>
<organism evidence="3 4">
    <name type="scientific">Trypanosoma equiperdum</name>
    <dbReference type="NCBI Taxonomy" id="5694"/>
    <lineage>
        <taxon>Eukaryota</taxon>
        <taxon>Discoba</taxon>
        <taxon>Euglenozoa</taxon>
        <taxon>Kinetoplastea</taxon>
        <taxon>Metakinetoplastina</taxon>
        <taxon>Trypanosomatida</taxon>
        <taxon>Trypanosomatidae</taxon>
        <taxon>Trypanosoma</taxon>
    </lineage>
</organism>
<feature type="compositionally biased region" description="Polar residues" evidence="2">
    <location>
        <begin position="988"/>
        <end position="999"/>
    </location>
</feature>
<keyword evidence="1" id="KW-0175">Coiled coil</keyword>
<feature type="region of interest" description="Disordered" evidence="2">
    <location>
        <begin position="894"/>
        <end position="926"/>
    </location>
</feature>
<proteinExistence type="predicted"/>
<protein>
    <submittedName>
        <fullName evidence="3">Uncharacterized protein</fullName>
    </submittedName>
</protein>
<keyword evidence="4" id="KW-1185">Reference proteome</keyword>
<dbReference type="Proteomes" id="UP000195570">
    <property type="component" value="Unassembled WGS sequence"/>
</dbReference>
<name>A0A1G4IH80_TRYEQ</name>
<evidence type="ECO:0000313" key="3">
    <source>
        <dbReference type="EMBL" id="SCU71773.1"/>
    </source>
</evidence>
<feature type="compositionally biased region" description="Low complexity" evidence="2">
    <location>
        <begin position="915"/>
        <end position="926"/>
    </location>
</feature>
<evidence type="ECO:0000256" key="2">
    <source>
        <dbReference type="SAM" id="MobiDB-lite"/>
    </source>
</evidence>
<feature type="compositionally biased region" description="Polar residues" evidence="2">
    <location>
        <begin position="948"/>
        <end position="957"/>
    </location>
</feature>
<dbReference type="EMBL" id="CZPT02001731">
    <property type="protein sequence ID" value="SCU71773.1"/>
    <property type="molecule type" value="Genomic_DNA"/>
</dbReference>
<dbReference type="PANTHER" id="PTHR45615:SF80">
    <property type="entry name" value="GRIP DOMAIN-CONTAINING PROTEIN"/>
    <property type="match status" value="1"/>
</dbReference>
<feature type="compositionally biased region" description="Low complexity" evidence="2">
    <location>
        <begin position="1013"/>
        <end position="1030"/>
    </location>
</feature>
<dbReference type="RefSeq" id="XP_067082372.1">
    <property type="nucleotide sequence ID" value="XM_067226271.1"/>
</dbReference>
<feature type="coiled-coil region" evidence="1">
    <location>
        <begin position="511"/>
        <end position="626"/>
    </location>
</feature>
<feature type="compositionally biased region" description="Polar residues" evidence="2">
    <location>
        <begin position="1060"/>
        <end position="1070"/>
    </location>
</feature>
<feature type="compositionally biased region" description="Polar residues" evidence="2">
    <location>
        <begin position="966"/>
        <end position="981"/>
    </location>
</feature>
<feature type="region of interest" description="Disordered" evidence="2">
    <location>
        <begin position="942"/>
        <end position="1271"/>
    </location>
</feature>
<gene>
    <name evidence="3" type="ORF">TEOVI_000335400</name>
</gene>
<accession>A0A1G4IH80</accession>
<evidence type="ECO:0000313" key="4">
    <source>
        <dbReference type="Proteomes" id="UP000195570"/>
    </source>
</evidence>